<organism evidence="2 3">
    <name type="scientific">Yarrowia lipolytica</name>
    <name type="common">Candida lipolytica</name>
    <dbReference type="NCBI Taxonomy" id="4952"/>
    <lineage>
        <taxon>Eukaryota</taxon>
        <taxon>Fungi</taxon>
        <taxon>Dikarya</taxon>
        <taxon>Ascomycota</taxon>
        <taxon>Saccharomycotina</taxon>
        <taxon>Dipodascomycetes</taxon>
        <taxon>Dipodascales</taxon>
        <taxon>Dipodascales incertae sedis</taxon>
        <taxon>Yarrowia</taxon>
    </lineage>
</organism>
<gene>
    <name evidence="2" type="ORF">YALI1_C05507g</name>
</gene>
<sequence length="98" mass="11040">MVGIKTSRSPFCTSTDYRPFGIPNDFHFIGPRPSLETAPLVSPPISPPIFHPSHIIAHHRQSLSISRPPTTKTSNTNPSHRAFHFKPFNLSLKLKLTW</sequence>
<dbReference type="Proteomes" id="UP000182444">
    <property type="component" value="Chromosome 1C"/>
</dbReference>
<evidence type="ECO:0000256" key="1">
    <source>
        <dbReference type="SAM" id="MobiDB-lite"/>
    </source>
</evidence>
<accession>A0A1D8N9K5</accession>
<dbReference type="VEuPathDB" id="FungiDB:YALI1_C05507g"/>
<name>A0A1D8N9K5_YARLL</name>
<protein>
    <submittedName>
        <fullName evidence="2">Uncharacterized protein</fullName>
    </submittedName>
</protein>
<dbReference type="EMBL" id="CP017555">
    <property type="protein sequence ID" value="AOW02317.1"/>
    <property type="molecule type" value="Genomic_DNA"/>
</dbReference>
<reference evidence="2 3" key="1">
    <citation type="journal article" date="2016" name="PLoS ONE">
        <title>Sequence Assembly of Yarrowia lipolytica Strain W29/CLIB89 Shows Transposable Element Diversity.</title>
        <authorList>
            <person name="Magnan C."/>
            <person name="Yu J."/>
            <person name="Chang I."/>
            <person name="Jahn E."/>
            <person name="Kanomata Y."/>
            <person name="Wu J."/>
            <person name="Zeller M."/>
            <person name="Oakes M."/>
            <person name="Baldi P."/>
            <person name="Sandmeyer S."/>
        </authorList>
    </citation>
    <scope>NUCLEOTIDE SEQUENCE [LARGE SCALE GENOMIC DNA]</scope>
    <source>
        <strain evidence="3">CLIB89(W29)</strain>
    </source>
</reference>
<evidence type="ECO:0000313" key="3">
    <source>
        <dbReference type="Proteomes" id="UP000182444"/>
    </source>
</evidence>
<proteinExistence type="predicted"/>
<dbReference type="RefSeq" id="XP_068138302.1">
    <property type="nucleotide sequence ID" value="XM_068282201.1"/>
</dbReference>
<feature type="compositionally biased region" description="Low complexity" evidence="1">
    <location>
        <begin position="68"/>
        <end position="79"/>
    </location>
</feature>
<feature type="region of interest" description="Disordered" evidence="1">
    <location>
        <begin position="61"/>
        <end position="80"/>
    </location>
</feature>
<dbReference type="GeneID" id="94582842"/>
<dbReference type="AlphaFoldDB" id="A0A1D8N9K5"/>
<evidence type="ECO:0000313" key="2">
    <source>
        <dbReference type="EMBL" id="AOW02317.1"/>
    </source>
</evidence>